<reference evidence="3 4" key="2">
    <citation type="submission" date="2016-01" db="EMBL/GenBank/DDBJ databases">
        <title>Microcella alkaliphila JAM AC0309 whole genome shotgun sequence.</title>
        <authorList>
            <person name="Kurata A."/>
            <person name="Hirose Y."/>
            <person name="Kishimoto N."/>
            <person name="Kobayashi T."/>
        </authorList>
    </citation>
    <scope>NUCLEOTIDE SEQUENCE [LARGE SCALE GENOMIC DNA]</scope>
    <source>
        <strain evidence="3 4">JAM AC0309</strain>
    </source>
</reference>
<keyword evidence="1" id="KW-0472">Membrane</keyword>
<proteinExistence type="predicted"/>
<keyword evidence="1" id="KW-0812">Transmembrane</keyword>
<evidence type="ECO:0000256" key="1">
    <source>
        <dbReference type="SAM" id="Phobius"/>
    </source>
</evidence>
<name>A0A0U5BBG8_9MICO</name>
<organism evidence="3 4">
    <name type="scientific">Microcella alkaliphila</name>
    <dbReference type="NCBI Taxonomy" id="279828"/>
    <lineage>
        <taxon>Bacteria</taxon>
        <taxon>Bacillati</taxon>
        <taxon>Actinomycetota</taxon>
        <taxon>Actinomycetes</taxon>
        <taxon>Micrococcales</taxon>
        <taxon>Microbacteriaceae</taxon>
        <taxon>Microcella</taxon>
    </lineage>
</organism>
<dbReference type="AlphaFoldDB" id="A0A0U5BBG8"/>
<reference evidence="4" key="1">
    <citation type="submission" date="2015-12" db="EMBL/GenBank/DDBJ databases">
        <authorList>
            <person name="Shamseldin A."/>
            <person name="Moawad H."/>
            <person name="Abd El-Rahim W.M."/>
            <person name="Sadowsky M.J."/>
        </authorList>
    </citation>
    <scope>NUCLEOTIDE SEQUENCE [LARGE SCALE GENOMIC DNA]</scope>
    <source>
        <strain evidence="4">JAM AC0309</strain>
    </source>
</reference>
<protein>
    <recommendedName>
        <fullName evidence="2">Protein-glutamine gamma-glutamyltransferase-like C-terminal domain-containing protein</fullName>
    </recommendedName>
</protein>
<dbReference type="EMBL" id="AP017315">
    <property type="protein sequence ID" value="BAU33081.1"/>
    <property type="molecule type" value="Genomic_DNA"/>
</dbReference>
<gene>
    <name evidence="3" type="ORF">MalAC0309_2239</name>
</gene>
<dbReference type="InterPro" id="IPR025403">
    <property type="entry name" value="TgpA-like_C"/>
</dbReference>
<sequence length="215" mass="23005">MPLGAVVARAPLEPDAPGGRELLSDELADPRYAEALPNWFDLLSQRVLEWFLSLFDQGVAGPPGLGFVIVLLIIAGLIAIAIAVYGLPARRRRSQLSDELFGASDRRSARELRKDAESAASRGDWAAAIADRFRGIARSLDERTIVSVHPGTTAHGFAAMTGRAFPDQAAALEDAADAFDGVRYLGRGGDEPQYRAVTRLDETLAAAPSPVGRAR</sequence>
<evidence type="ECO:0000313" key="3">
    <source>
        <dbReference type="EMBL" id="BAU33081.1"/>
    </source>
</evidence>
<feature type="domain" description="Protein-glutamine gamma-glutamyltransferase-like C-terminal" evidence="2">
    <location>
        <begin position="133"/>
        <end position="202"/>
    </location>
</feature>
<feature type="transmembrane region" description="Helical" evidence="1">
    <location>
        <begin position="64"/>
        <end position="87"/>
    </location>
</feature>
<evidence type="ECO:0000313" key="4">
    <source>
        <dbReference type="Proteomes" id="UP000218965"/>
    </source>
</evidence>
<accession>A0A0U5BBG8</accession>
<dbReference type="Proteomes" id="UP000218965">
    <property type="component" value="Chromosome"/>
</dbReference>
<evidence type="ECO:0000259" key="2">
    <source>
        <dbReference type="Pfam" id="PF13559"/>
    </source>
</evidence>
<dbReference type="Pfam" id="PF13559">
    <property type="entry name" value="DUF4129"/>
    <property type="match status" value="1"/>
</dbReference>
<keyword evidence="1" id="KW-1133">Transmembrane helix</keyword>
<dbReference type="KEGG" id="malk:MalAC0309_2239"/>